<organism evidence="1 2">
    <name type="scientific">Rickenella mellea</name>
    <dbReference type="NCBI Taxonomy" id="50990"/>
    <lineage>
        <taxon>Eukaryota</taxon>
        <taxon>Fungi</taxon>
        <taxon>Dikarya</taxon>
        <taxon>Basidiomycota</taxon>
        <taxon>Agaricomycotina</taxon>
        <taxon>Agaricomycetes</taxon>
        <taxon>Hymenochaetales</taxon>
        <taxon>Rickenellaceae</taxon>
        <taxon>Rickenella</taxon>
    </lineage>
</organism>
<dbReference type="Proteomes" id="UP000294933">
    <property type="component" value="Unassembled WGS sequence"/>
</dbReference>
<dbReference type="EMBL" id="ML170190">
    <property type="protein sequence ID" value="TDL20108.1"/>
    <property type="molecule type" value="Genomic_DNA"/>
</dbReference>
<evidence type="ECO:0000313" key="1">
    <source>
        <dbReference type="EMBL" id="TDL20108.1"/>
    </source>
</evidence>
<dbReference type="VEuPathDB" id="FungiDB:BD410DRAFT_381585"/>
<reference evidence="1 2" key="1">
    <citation type="submission" date="2018-06" db="EMBL/GenBank/DDBJ databases">
        <title>A transcriptomic atlas of mushroom development highlights an independent origin of complex multicellularity.</title>
        <authorList>
            <consortium name="DOE Joint Genome Institute"/>
            <person name="Krizsan K."/>
            <person name="Almasi E."/>
            <person name="Merenyi Z."/>
            <person name="Sahu N."/>
            <person name="Viragh M."/>
            <person name="Koszo T."/>
            <person name="Mondo S."/>
            <person name="Kiss B."/>
            <person name="Balint B."/>
            <person name="Kues U."/>
            <person name="Barry K."/>
            <person name="Hegedus J.C."/>
            <person name="Henrissat B."/>
            <person name="Johnson J."/>
            <person name="Lipzen A."/>
            <person name="Ohm R."/>
            <person name="Nagy I."/>
            <person name="Pangilinan J."/>
            <person name="Yan J."/>
            <person name="Xiong Y."/>
            <person name="Grigoriev I.V."/>
            <person name="Hibbett D.S."/>
            <person name="Nagy L.G."/>
        </authorList>
    </citation>
    <scope>NUCLEOTIDE SEQUENCE [LARGE SCALE GENOMIC DNA]</scope>
    <source>
        <strain evidence="1 2">SZMC22713</strain>
    </source>
</reference>
<protein>
    <submittedName>
        <fullName evidence="1">Uncharacterized protein</fullName>
    </submittedName>
</protein>
<dbReference type="AlphaFoldDB" id="A0A4Y7PYM2"/>
<proteinExistence type="predicted"/>
<name>A0A4Y7PYM2_9AGAM</name>
<accession>A0A4Y7PYM2</accession>
<evidence type="ECO:0000313" key="2">
    <source>
        <dbReference type="Proteomes" id="UP000294933"/>
    </source>
</evidence>
<sequence>MLQSNVTLLVVSTRRPISQSTATHISAASRERTPGASLRRRLAKSASALRHGGVRPAVVVCIFTQFAAGAESPPPLLLWKAILVRHRLHVQPWP</sequence>
<gene>
    <name evidence="1" type="ORF">BD410DRAFT_381585</name>
</gene>
<keyword evidence="2" id="KW-1185">Reference proteome</keyword>